<evidence type="ECO:0000313" key="15">
    <source>
        <dbReference type="Proteomes" id="UP000653343"/>
    </source>
</evidence>
<dbReference type="SUPFAM" id="SSF47226">
    <property type="entry name" value="Histidine-containing phosphotransfer domain, HPT domain"/>
    <property type="match status" value="1"/>
</dbReference>
<dbReference type="Gene3D" id="1.20.120.160">
    <property type="entry name" value="HPT domain"/>
    <property type="match status" value="1"/>
</dbReference>
<feature type="modified residue" description="Phosphohistidine" evidence="10">
    <location>
        <position position="224"/>
    </location>
</feature>
<keyword evidence="4" id="KW-0812">Transmembrane</keyword>
<evidence type="ECO:0000256" key="4">
    <source>
        <dbReference type="ARBA" id="ARBA00022692"/>
    </source>
</evidence>
<evidence type="ECO:0000256" key="9">
    <source>
        <dbReference type="ARBA" id="ARBA00023136"/>
    </source>
</evidence>
<keyword evidence="9" id="KW-0472">Membrane</keyword>
<proteinExistence type="predicted"/>
<accession>A0ABQ2XXR9</accession>
<keyword evidence="5" id="KW-0547">Nucleotide-binding</keyword>
<dbReference type="Pfam" id="PF00072">
    <property type="entry name" value="Response_reg"/>
    <property type="match status" value="1"/>
</dbReference>
<evidence type="ECO:0000313" key="14">
    <source>
        <dbReference type="EMBL" id="GGX36601.1"/>
    </source>
</evidence>
<keyword evidence="15" id="KW-1185">Reference proteome</keyword>
<dbReference type="PROSITE" id="PS50894">
    <property type="entry name" value="HPT"/>
    <property type="match status" value="1"/>
</dbReference>
<reference evidence="15" key="1">
    <citation type="journal article" date="2019" name="Int. J. Syst. Evol. Microbiol.">
        <title>The Global Catalogue of Microorganisms (GCM) 10K type strain sequencing project: providing services to taxonomists for standard genome sequencing and annotation.</title>
        <authorList>
            <consortium name="The Broad Institute Genomics Platform"/>
            <consortium name="The Broad Institute Genome Sequencing Center for Infectious Disease"/>
            <person name="Wu L."/>
            <person name="Ma J."/>
        </authorList>
    </citation>
    <scope>NUCLEOTIDE SEQUENCE [LARGE SCALE GENOMIC DNA]</scope>
    <source>
        <strain evidence="15">KCTC 23917</strain>
    </source>
</reference>
<keyword evidence="3 11" id="KW-0597">Phosphoprotein</keyword>
<gene>
    <name evidence="14" type="ORF">GCM10010946_13060</name>
</gene>
<evidence type="ECO:0000259" key="13">
    <source>
        <dbReference type="PROSITE" id="PS50894"/>
    </source>
</evidence>
<dbReference type="InterPro" id="IPR008207">
    <property type="entry name" value="Sig_transdc_His_kin_Hpt_dom"/>
</dbReference>
<keyword evidence="2" id="KW-1003">Cell membrane</keyword>
<dbReference type="InterPro" id="IPR011006">
    <property type="entry name" value="CheY-like_superfamily"/>
</dbReference>
<keyword evidence="6" id="KW-0067">ATP-binding</keyword>
<keyword evidence="8" id="KW-0902">Two-component regulatory system</keyword>
<organism evidence="14 15">
    <name type="scientific">Undibacterium squillarum</name>
    <dbReference type="NCBI Taxonomy" id="1131567"/>
    <lineage>
        <taxon>Bacteria</taxon>
        <taxon>Pseudomonadati</taxon>
        <taxon>Pseudomonadota</taxon>
        <taxon>Betaproteobacteria</taxon>
        <taxon>Burkholderiales</taxon>
        <taxon>Oxalobacteraceae</taxon>
        <taxon>Undibacterium</taxon>
    </lineage>
</organism>
<evidence type="ECO:0000256" key="2">
    <source>
        <dbReference type="ARBA" id="ARBA00022475"/>
    </source>
</evidence>
<comment type="caution">
    <text evidence="14">The sequence shown here is derived from an EMBL/GenBank/DDBJ whole genome shotgun (WGS) entry which is preliminary data.</text>
</comment>
<feature type="domain" description="HPt" evidence="13">
    <location>
        <begin position="185"/>
        <end position="278"/>
    </location>
</feature>
<dbReference type="InterPro" id="IPR001789">
    <property type="entry name" value="Sig_transdc_resp-reg_receiver"/>
</dbReference>
<evidence type="ECO:0000256" key="6">
    <source>
        <dbReference type="ARBA" id="ARBA00022840"/>
    </source>
</evidence>
<dbReference type="InterPro" id="IPR036641">
    <property type="entry name" value="HPT_dom_sf"/>
</dbReference>
<dbReference type="PANTHER" id="PTHR45339">
    <property type="entry name" value="HYBRID SIGNAL TRANSDUCTION HISTIDINE KINASE J"/>
    <property type="match status" value="1"/>
</dbReference>
<evidence type="ECO:0000256" key="3">
    <source>
        <dbReference type="ARBA" id="ARBA00022553"/>
    </source>
</evidence>
<evidence type="ECO:0000256" key="5">
    <source>
        <dbReference type="ARBA" id="ARBA00022741"/>
    </source>
</evidence>
<evidence type="ECO:0000256" key="1">
    <source>
        <dbReference type="ARBA" id="ARBA00004651"/>
    </source>
</evidence>
<evidence type="ECO:0000256" key="11">
    <source>
        <dbReference type="PROSITE-ProRule" id="PRU00169"/>
    </source>
</evidence>
<dbReference type="CDD" id="cd17546">
    <property type="entry name" value="REC_hyHK_CKI1_RcsC-like"/>
    <property type="match status" value="1"/>
</dbReference>
<sequence>MKTGNPPRLLRQPCPETASVFESLSVADLIWVAEDDMVNQVTIEHLLSCHCLKSRFFPNGEALCLSLREAYDTRQALPALILMDLEMPVLNGIEASQILRSAGWDFPIVALTASPSAEIIQTCHDYGIDDVLSKPFDRFSLRSCLQRYLGPLFSTLSGPAPSPLPSVSNADSVDLPTLLNRVMGKQAVAISALSLFVSQYQDSSEDLKRLLQQKQFPEIQRLIHKLLGAAANISANKLILQLEQLRAALRDTNDANALSVLQMMQQEFAQIAVCLTQIQQSVTEDRKSTA</sequence>
<dbReference type="Pfam" id="PF01627">
    <property type="entry name" value="Hpt"/>
    <property type="match status" value="1"/>
</dbReference>
<dbReference type="PROSITE" id="PS50110">
    <property type="entry name" value="RESPONSE_REGULATORY"/>
    <property type="match status" value="1"/>
</dbReference>
<evidence type="ECO:0008006" key="16">
    <source>
        <dbReference type="Google" id="ProtNLM"/>
    </source>
</evidence>
<dbReference type="EMBL" id="BMYU01000002">
    <property type="protein sequence ID" value="GGX36601.1"/>
    <property type="molecule type" value="Genomic_DNA"/>
</dbReference>
<name>A0ABQ2XXR9_9BURK</name>
<feature type="domain" description="Response regulatory" evidence="12">
    <location>
        <begin position="29"/>
        <end position="149"/>
    </location>
</feature>
<dbReference type="Gene3D" id="3.40.50.2300">
    <property type="match status" value="1"/>
</dbReference>
<evidence type="ECO:0000259" key="12">
    <source>
        <dbReference type="PROSITE" id="PS50110"/>
    </source>
</evidence>
<comment type="subcellular location">
    <subcellularLocation>
        <location evidence="1">Cell membrane</location>
        <topology evidence="1">Multi-pass membrane protein</topology>
    </subcellularLocation>
</comment>
<evidence type="ECO:0000256" key="7">
    <source>
        <dbReference type="ARBA" id="ARBA00022989"/>
    </source>
</evidence>
<dbReference type="SUPFAM" id="SSF52172">
    <property type="entry name" value="CheY-like"/>
    <property type="match status" value="1"/>
</dbReference>
<evidence type="ECO:0000256" key="8">
    <source>
        <dbReference type="ARBA" id="ARBA00023012"/>
    </source>
</evidence>
<feature type="modified residue" description="4-aspartylphosphate" evidence="11">
    <location>
        <position position="84"/>
    </location>
</feature>
<dbReference type="SMART" id="SM00448">
    <property type="entry name" value="REC"/>
    <property type="match status" value="1"/>
</dbReference>
<dbReference type="PANTHER" id="PTHR45339:SF1">
    <property type="entry name" value="HYBRID SIGNAL TRANSDUCTION HISTIDINE KINASE J"/>
    <property type="match status" value="1"/>
</dbReference>
<dbReference type="RefSeq" id="WP_189356238.1">
    <property type="nucleotide sequence ID" value="NZ_BMYU01000002.1"/>
</dbReference>
<evidence type="ECO:0000256" key="10">
    <source>
        <dbReference type="PROSITE-ProRule" id="PRU00110"/>
    </source>
</evidence>
<dbReference type="Proteomes" id="UP000653343">
    <property type="component" value="Unassembled WGS sequence"/>
</dbReference>
<protein>
    <recommendedName>
        <fullName evidence="16">Response regulator</fullName>
    </recommendedName>
</protein>
<keyword evidence="7" id="KW-1133">Transmembrane helix</keyword>